<keyword evidence="3" id="KW-1185">Reference proteome</keyword>
<comment type="caution">
    <text evidence="2">The sequence shown here is derived from an EMBL/GenBank/DDBJ whole genome shotgun (WGS) entry which is preliminary data.</text>
</comment>
<gene>
    <name evidence="2" type="ORF">CCACVL1_27656</name>
</gene>
<dbReference type="Gramene" id="OMO54715">
    <property type="protein sequence ID" value="OMO54715"/>
    <property type="gene ID" value="CCACVL1_27656"/>
</dbReference>
<reference evidence="2 3" key="1">
    <citation type="submission" date="2013-09" db="EMBL/GenBank/DDBJ databases">
        <title>Corchorus capsularis genome sequencing.</title>
        <authorList>
            <person name="Alam M."/>
            <person name="Haque M.S."/>
            <person name="Islam M.S."/>
            <person name="Emdad E.M."/>
            <person name="Islam M.M."/>
            <person name="Ahmed B."/>
            <person name="Halim A."/>
            <person name="Hossen Q.M.M."/>
            <person name="Hossain M.Z."/>
            <person name="Ahmed R."/>
            <person name="Khan M.M."/>
            <person name="Islam R."/>
            <person name="Rashid M.M."/>
            <person name="Khan S.A."/>
            <person name="Rahman M.S."/>
            <person name="Alam M."/>
        </authorList>
    </citation>
    <scope>NUCLEOTIDE SEQUENCE [LARGE SCALE GENOMIC DNA]</scope>
    <source>
        <strain evidence="3">cv. CVL-1</strain>
        <tissue evidence="2">Whole seedling</tissue>
    </source>
</reference>
<feature type="region of interest" description="Disordered" evidence="1">
    <location>
        <begin position="1"/>
        <end position="30"/>
    </location>
</feature>
<organism evidence="2 3">
    <name type="scientific">Corchorus capsularis</name>
    <name type="common">Jute</name>
    <dbReference type="NCBI Taxonomy" id="210143"/>
    <lineage>
        <taxon>Eukaryota</taxon>
        <taxon>Viridiplantae</taxon>
        <taxon>Streptophyta</taxon>
        <taxon>Embryophyta</taxon>
        <taxon>Tracheophyta</taxon>
        <taxon>Spermatophyta</taxon>
        <taxon>Magnoliopsida</taxon>
        <taxon>eudicotyledons</taxon>
        <taxon>Gunneridae</taxon>
        <taxon>Pentapetalae</taxon>
        <taxon>rosids</taxon>
        <taxon>malvids</taxon>
        <taxon>Malvales</taxon>
        <taxon>Malvaceae</taxon>
        <taxon>Grewioideae</taxon>
        <taxon>Apeibeae</taxon>
        <taxon>Corchorus</taxon>
    </lineage>
</organism>
<accession>A0A1R3G9F3</accession>
<sequence length="30" mass="3162">MGPRKKQRLLGKPGAMGYEPTPQGKHVGAA</sequence>
<evidence type="ECO:0000256" key="1">
    <source>
        <dbReference type="SAM" id="MobiDB-lite"/>
    </source>
</evidence>
<protein>
    <submittedName>
        <fullName evidence="2">Uncharacterized protein</fullName>
    </submittedName>
</protein>
<dbReference type="Proteomes" id="UP000188268">
    <property type="component" value="Unassembled WGS sequence"/>
</dbReference>
<feature type="non-terminal residue" evidence="2">
    <location>
        <position position="30"/>
    </location>
</feature>
<dbReference type="EMBL" id="AWWV01014888">
    <property type="protein sequence ID" value="OMO54715.1"/>
    <property type="molecule type" value="Genomic_DNA"/>
</dbReference>
<evidence type="ECO:0000313" key="3">
    <source>
        <dbReference type="Proteomes" id="UP000188268"/>
    </source>
</evidence>
<evidence type="ECO:0000313" key="2">
    <source>
        <dbReference type="EMBL" id="OMO54715.1"/>
    </source>
</evidence>
<name>A0A1R3G9F3_COCAP</name>
<dbReference type="AlphaFoldDB" id="A0A1R3G9F3"/>
<proteinExistence type="predicted"/>